<comment type="caution">
    <text evidence="1">The sequence shown here is derived from an EMBL/GenBank/DDBJ whole genome shotgun (WGS) entry which is preliminary data.</text>
</comment>
<proteinExistence type="predicted"/>
<dbReference type="Proteomes" id="UP001497700">
    <property type="component" value="Unassembled WGS sequence"/>
</dbReference>
<evidence type="ECO:0000313" key="1">
    <source>
        <dbReference type="EMBL" id="KAI4864288.1"/>
    </source>
</evidence>
<evidence type="ECO:0000313" key="2">
    <source>
        <dbReference type="Proteomes" id="UP001497700"/>
    </source>
</evidence>
<keyword evidence="2" id="KW-1185">Reference proteome</keyword>
<name>A0ACB9YYI7_9PEZI</name>
<accession>A0ACB9YYI7</accession>
<sequence>MNTAPNDVLLFAGQGSKHHLSDRDSFNKLEKHLGQKKHLLKLFLEQCQEAFRSEYDSLNPEEQEILGEDVHCFEDPELFLLPPKSFQSNPVIQSIALYVRQILELITYGSYDGIRPRVVEVTGVCTGVIPAALAAANPSYDSNEFLDSCIHGFRLVFWVGLRSAVFCRGMLGEHATDSAWVLCTFGWPSSEVEAALSKFQSQRQSGLDYPLQISAVFDDDVLSLSGPEPILEEFKSKSIPPSVQCRRAHVHGYYHGGSGMEDVVTQVLNDVKRREIDFPTWNSLLAHLRMTTTGDRTVKGVEYRTLLDTALRSIFVDMCDWSGTRDKLFDEVVQSLGHDSKARSRIICLGPGTKALAQSSKGVPTNPRLAIIEDVSDLKQEDMSDSIAIVGLSMNYPSAKGKEQFWDILEKGKSVVSEIPPWRFDVSQYDESSTSATRKFGNKYGNFLEDPFQFDAGFFNISPREAKSMDPQQRLILQAALEALEDSGYAPDSTPTFQKDSFGVYVGVATGDYVDNLRENIDVYYSPGTLRAFLSGRISYAFGFHGPSLVVDTACSSSLVGLYQACQALRSGECTAALAGGVNVISSPDMYIGLSRAHFLNSTGQCKPFDAGADGYCRAEGCGMVVLKKLSDAIEEGDQIYGIIRGAGINQCGTAKSITHPDKETQAALFKQILTSSRTDPDSISVVEAHGTGTQAGDYAEVSSLTTIFGTRPTENPLYLSSVKGHIGHAEAASGIAGLAKLLMMMQKQKIPPQASFKTLNPRLADNMKGKIVPTQLIEWKQPPNGLPRRALLNNFGAAGSNAALIIEEYRGRTRDHGKVKKQGTKRTCHVLNLSAKSEQALESLRLSYVSYIESHPEVRIEDLCYTANARRQEYAAYRLSVTGTDLNQLLASLRQSKAQPSGPKSKSGKKTVFVFSGQGHAKKGMGAGVLSTVPTFRNIVKKCDRILSQNGFPTVAPFLSDSPDFDIAKDTKEDIIVTQCALFVLEYALAKTWMQWGLTPDVVLGHSIGEYAALAIAGTLDVKDALLLVAKRAELIGTKCVPGTSGMVSCRSTAEALTAILTQGNQFPGLSLACLNSQEDIVVAGPVESLTRFVDYCTANGIKSRQLQVPYGFHSSAMDPIREELEACSSSIETHDSTIMVGSSLRGKLLYPNEKVDTSYFVEHTRHAVQFYSVIEDIERSFPEAELDFVEIGPSPSTESMIRKTIKRAPYTFLPSLRPADKAWDTLASSLSALFQHNRSVNWREVYDGSFAKFLPAAPKYPLNTSQYFVQFREPQPETGKIVAQVDEPPQLSFEFLGLIKQNPSQQPTSFTTDMASLSKYIKAHTVGGVPLCPASVLMELALEALSAARGTTGSGIHLLEDIAFDKPLVYAEHMEGQNSLKTVLDMKSNEEARFSCLSQDQLHVSGRVTRKSVSDVVDIFTRKEAYVKRQRRTIHADPTAVFDSFSPKTIYEVIFPRVVAYGSPFLTLKQLAISESRLEGCGTFQLETSPLDEKFVCPPAFSDTLLHAAGFIANIYVPSDVACICASIERAMLPSAEDLGDGVMTIYCNLTDLGHSVIADSYVINSDDKIVAFVEGACFKKIPLKLFRSRLSRLAGEPAHRPAPLKLAPAPTQAKIPVSQPESQIEDTIQSIIRDACGVSIDAAGNASLSELGIDSLMLIEIAQSIRSRLPQLEIDESSVERCTTLQELVATVSKAAGQEAFHKITTPDLTQESSLRTSAVVSFSATPATNDLEISSPIESLLLETCGIQVVDGMKDLPLASLGVDSLLSIELTDELQGRFGLTIDDSKESISDLTFRRLEALFAEKFHTPTSSLTSSSSQSFVDVTFSDSESAPEPAPDDNFLKVIQRQTQGTPKRGVYLFHDGSGHCSMYSHISGIDRDITGVYSSDPLSATPKAERLEDLAELYIKRTNLMNEQEVILGGWSFGGVLAFEISRQLRRLGRVVKGVILIDSPPPVDHQGLPQEIISYVVEKKQSNGPRVISEALKQARNKVDLNFQHHAMLLQNYHPQPQVDDVPCVMLKCSQVMDTQTLCDVEYPWLSDENFRTKSIELWERLIGSQLPVLEVACNHFEVFDSEYVREVSEKFKSALDILESPET</sequence>
<reference evidence="1 2" key="1">
    <citation type="journal article" date="2022" name="New Phytol.">
        <title>Ecological generalism drives hyperdiversity of secondary metabolite gene clusters in xylarialean endophytes.</title>
        <authorList>
            <person name="Franco M.E.E."/>
            <person name="Wisecaver J.H."/>
            <person name="Arnold A.E."/>
            <person name="Ju Y.M."/>
            <person name="Slot J.C."/>
            <person name="Ahrendt S."/>
            <person name="Moore L.P."/>
            <person name="Eastman K.E."/>
            <person name="Scott K."/>
            <person name="Konkel Z."/>
            <person name="Mondo S.J."/>
            <person name="Kuo A."/>
            <person name="Hayes R.D."/>
            <person name="Haridas S."/>
            <person name="Andreopoulos B."/>
            <person name="Riley R."/>
            <person name="LaButti K."/>
            <person name="Pangilinan J."/>
            <person name="Lipzen A."/>
            <person name="Amirebrahimi M."/>
            <person name="Yan J."/>
            <person name="Adam C."/>
            <person name="Keymanesh K."/>
            <person name="Ng V."/>
            <person name="Louie K."/>
            <person name="Northen T."/>
            <person name="Drula E."/>
            <person name="Henrissat B."/>
            <person name="Hsieh H.M."/>
            <person name="Youens-Clark K."/>
            <person name="Lutzoni F."/>
            <person name="Miadlikowska J."/>
            <person name="Eastwood D.C."/>
            <person name="Hamelin R.C."/>
            <person name="Grigoriev I.V."/>
            <person name="U'Ren J.M."/>
        </authorList>
    </citation>
    <scope>NUCLEOTIDE SEQUENCE [LARGE SCALE GENOMIC DNA]</scope>
    <source>
        <strain evidence="1 2">CBS 119005</strain>
    </source>
</reference>
<gene>
    <name evidence="1" type="ORF">F4820DRAFT_449126</name>
</gene>
<dbReference type="EMBL" id="MU393488">
    <property type="protein sequence ID" value="KAI4864288.1"/>
    <property type="molecule type" value="Genomic_DNA"/>
</dbReference>
<protein>
    <submittedName>
        <fullName evidence="1">Uncharacterized protein</fullName>
    </submittedName>
</protein>
<organism evidence="1 2">
    <name type="scientific">Hypoxylon rubiginosum</name>
    <dbReference type="NCBI Taxonomy" id="110542"/>
    <lineage>
        <taxon>Eukaryota</taxon>
        <taxon>Fungi</taxon>
        <taxon>Dikarya</taxon>
        <taxon>Ascomycota</taxon>
        <taxon>Pezizomycotina</taxon>
        <taxon>Sordariomycetes</taxon>
        <taxon>Xylariomycetidae</taxon>
        <taxon>Xylariales</taxon>
        <taxon>Hypoxylaceae</taxon>
        <taxon>Hypoxylon</taxon>
    </lineage>
</organism>